<evidence type="ECO:0000256" key="1">
    <source>
        <dbReference type="ARBA" id="ARBA00022670"/>
    </source>
</evidence>
<accession>D5HCY8</accession>
<dbReference type="GO" id="GO:0008233">
    <property type="term" value="F:peptidase activity"/>
    <property type="evidence" value="ECO:0007669"/>
    <property type="project" value="UniProtKB-KW"/>
</dbReference>
<dbReference type="PANTHER" id="PTHR10188">
    <property type="entry name" value="L-ASPARAGINASE"/>
    <property type="match status" value="1"/>
</dbReference>
<dbReference type="EMBL" id="FP565814">
    <property type="protein sequence ID" value="CBH25893.1"/>
    <property type="molecule type" value="Genomic_DNA"/>
</dbReference>
<organism evidence="9 10">
    <name type="scientific">Salinibacter ruber (strain M8)</name>
    <dbReference type="NCBI Taxonomy" id="761659"/>
    <lineage>
        <taxon>Bacteria</taxon>
        <taxon>Pseudomonadati</taxon>
        <taxon>Rhodothermota</taxon>
        <taxon>Rhodothermia</taxon>
        <taxon>Rhodothermales</taxon>
        <taxon>Salinibacteraceae</taxon>
        <taxon>Salinibacter</taxon>
    </lineage>
</organism>
<evidence type="ECO:0000313" key="10">
    <source>
        <dbReference type="Proteomes" id="UP000000933"/>
    </source>
</evidence>
<evidence type="ECO:0000256" key="2">
    <source>
        <dbReference type="ARBA" id="ARBA00022801"/>
    </source>
</evidence>
<dbReference type="InterPro" id="IPR029055">
    <property type="entry name" value="Ntn_hydrolases_N"/>
</dbReference>
<evidence type="ECO:0000256" key="4">
    <source>
        <dbReference type="ARBA" id="ARBA00069124"/>
    </source>
</evidence>
<proteinExistence type="predicted"/>
<feature type="binding site" evidence="6">
    <location>
        <begin position="297"/>
        <end position="300"/>
    </location>
    <ligand>
        <name>substrate</name>
    </ligand>
</feature>
<dbReference type="FunFam" id="3.60.20.30:FF:000001">
    <property type="entry name" value="Isoaspartyl peptidase/L-asparaginase"/>
    <property type="match status" value="1"/>
</dbReference>
<gene>
    <name evidence="9" type="ordered locus">SRM_02972</name>
</gene>
<feature type="site" description="Cleavage; by autolysis" evidence="7">
    <location>
        <begin position="268"/>
        <end position="269"/>
    </location>
</feature>
<keyword evidence="1" id="KW-0645">Protease</keyword>
<dbReference type="AlphaFoldDB" id="D5HCY8"/>
<evidence type="ECO:0000256" key="5">
    <source>
        <dbReference type="PIRSR" id="PIRSR600246-1"/>
    </source>
</evidence>
<keyword evidence="3" id="KW-0068">Autocatalytic cleavage</keyword>
<dbReference type="SUPFAM" id="SSF56235">
    <property type="entry name" value="N-terminal nucleophile aminohydrolases (Ntn hydrolases)"/>
    <property type="match status" value="1"/>
</dbReference>
<evidence type="ECO:0000313" key="9">
    <source>
        <dbReference type="EMBL" id="CBH25893.1"/>
    </source>
</evidence>
<feature type="region of interest" description="Disordered" evidence="8">
    <location>
        <begin position="1"/>
        <end position="33"/>
    </location>
</feature>
<dbReference type="Proteomes" id="UP000000933">
    <property type="component" value="Chromosome"/>
</dbReference>
<feature type="active site" description="Nucleophile" evidence="5">
    <location>
        <position position="269"/>
    </location>
</feature>
<dbReference type="HOGENOM" id="CLU_021603_1_1_10"/>
<name>D5HCY8_SALRM</name>
<keyword evidence="2 9" id="KW-0378">Hydrolase</keyword>
<dbReference type="PATRIC" id="fig|761659.10.peg.3242"/>
<reference evidence="9 10" key="1">
    <citation type="journal article" date="2010" name="ISME J.">
        <title>Fine-scale evolution: genomic, phenotypic and ecological differentiation in two coexisting Salinibacter ruber strains.</title>
        <authorList>
            <person name="Pena A."/>
            <person name="Teeling H."/>
            <person name="Huerta-Cepas J."/>
            <person name="Santos F."/>
            <person name="Yarza P."/>
            <person name="Brito-Echeverria J."/>
            <person name="Lucio M."/>
            <person name="Schmitt-Kopplin P."/>
            <person name="Meseguer I."/>
            <person name="Schenowitz C."/>
            <person name="Dossat C."/>
            <person name="Barbe V."/>
            <person name="Dopazo J."/>
            <person name="Rossello-Mora R."/>
            <person name="Schuler M."/>
            <person name="Glockner F.O."/>
            <person name="Amann R."/>
            <person name="Gabaldon T."/>
            <person name="Anton J."/>
        </authorList>
    </citation>
    <scope>NUCLEOTIDE SEQUENCE [LARGE SCALE GENOMIC DNA]</scope>
    <source>
        <strain evidence="9 10">M8</strain>
    </source>
</reference>
<evidence type="ECO:0000256" key="8">
    <source>
        <dbReference type="SAM" id="MobiDB-lite"/>
    </source>
</evidence>
<dbReference type="KEGG" id="srm:SRM_02972"/>
<dbReference type="Gene3D" id="3.60.20.30">
    <property type="entry name" value="(Glycosyl)asparaginase"/>
    <property type="match status" value="1"/>
</dbReference>
<dbReference type="Pfam" id="PF01112">
    <property type="entry name" value="Asparaginase_2"/>
    <property type="match status" value="1"/>
</dbReference>
<dbReference type="InterPro" id="IPR000246">
    <property type="entry name" value="Peptidase_T2"/>
</dbReference>
<dbReference type="GO" id="GO:0006508">
    <property type="term" value="P:proteolysis"/>
    <property type="evidence" value="ECO:0007669"/>
    <property type="project" value="UniProtKB-KW"/>
</dbReference>
<reference evidence="10" key="2">
    <citation type="submission" date="2010-04" db="EMBL/GenBank/DDBJ databases">
        <title>Genome sequence of Salinibacter ruber M8.</title>
        <authorList>
            <consortium name="Genoscope"/>
        </authorList>
    </citation>
    <scope>NUCLEOTIDE SEQUENCE [LARGE SCALE GENOMIC DNA]</scope>
    <source>
        <strain evidence="10">M8</strain>
    </source>
</reference>
<dbReference type="PANTHER" id="PTHR10188:SF6">
    <property type="entry name" value="N(4)-(BETA-N-ACETYLGLUCOSAMINYL)-L-ASPARAGINASE"/>
    <property type="match status" value="1"/>
</dbReference>
<feature type="binding site" evidence="6">
    <location>
        <begin position="320"/>
        <end position="323"/>
    </location>
    <ligand>
        <name>substrate</name>
    </ligand>
</feature>
<evidence type="ECO:0000256" key="6">
    <source>
        <dbReference type="PIRSR" id="PIRSR600246-2"/>
    </source>
</evidence>
<dbReference type="CDD" id="cd04701">
    <property type="entry name" value="Asparaginase_2"/>
    <property type="match status" value="1"/>
</dbReference>
<dbReference type="GO" id="GO:0016811">
    <property type="term" value="F:hydrolase activity, acting on carbon-nitrogen (but not peptide) bonds, in linear amides"/>
    <property type="evidence" value="ECO:0007669"/>
    <property type="project" value="UniProtKB-ARBA"/>
</dbReference>
<protein>
    <recommendedName>
        <fullName evidence="4">Isoaspartyl peptidase</fullName>
    </recommendedName>
</protein>
<dbReference type="MEROPS" id="T02.002"/>
<sequence>MKVMQLPPQRQGKEQETSDACVDSSGRRAESGRNPGGDSLFCFPIYGASAQIIQHTCPLYTTMCDVPVRVHRALLIVGTLLGWVCLLPVTVQGQDGPSSETALVIHGGAGSLSADEMSDDREEAYRLALRTALQEGNAVLRDGGSALDAVQAAITTMEADTLFNAARGAVRTSEGAVELDAAIMDGATRNAGALTGVQTVKHPIRLARAIMEDSYHVMFAQEGAEAFAEQQGLELVENEYFITAARRSGEEKAPADPPAAQEEDEKYGTVGAVALDAAGNLAAGTSTGGISDKEFGRVGDSPIVGAGTYAHNASCAVSATGQGEFFIRGVAAHSVASRMRFGDRPLGEAAQRTIDEIEELGGVGGVIALDRDGNIATPFSTGGMFRAYVAPDGTTAVRIFDAAAEE</sequence>
<evidence type="ECO:0000256" key="3">
    <source>
        <dbReference type="ARBA" id="ARBA00022813"/>
    </source>
</evidence>
<evidence type="ECO:0000256" key="7">
    <source>
        <dbReference type="PIRSR" id="PIRSR600246-3"/>
    </source>
</evidence>